<dbReference type="GO" id="GO:0005634">
    <property type="term" value="C:nucleus"/>
    <property type="evidence" value="ECO:0007669"/>
    <property type="project" value="TreeGrafter"/>
</dbReference>
<accession>A0A0R3W9J4</accession>
<feature type="compositionally biased region" description="Polar residues" evidence="1">
    <location>
        <begin position="86"/>
        <end position="101"/>
    </location>
</feature>
<name>A0A0R3W9J4_TAEAS</name>
<dbReference type="EMBL" id="UYRS01018578">
    <property type="protein sequence ID" value="VDK37917.1"/>
    <property type="molecule type" value="Genomic_DNA"/>
</dbReference>
<dbReference type="GO" id="GO:0042393">
    <property type="term" value="F:histone binding"/>
    <property type="evidence" value="ECO:0007669"/>
    <property type="project" value="TreeGrafter"/>
</dbReference>
<keyword evidence="4" id="KW-1185">Reference proteome</keyword>
<protein>
    <submittedName>
        <fullName evidence="5">SAM domain-containing protein</fullName>
    </submittedName>
</protein>
<sequence length="277" mass="30449">MQEKGSGWWFPCVRENEKETPKKAASAEDTSSSSRANEGDLTKTGYLASQESNLAQTATQDTTKVKLELSSVAPKSAIGPLAPSKVMSTSSPLASSTMAQKSQEEETQSEAHSTPLSRSVKSWTTKQVAQLLRETPQCAPYARAFEENEIDGEALTLLKFTHFVDPPLSMKLYCFIPGKSEIVTLTMRVSWLLSIPTPLFNMTLFSFLVLSIRRPRADSFVDGTTCDTRELIAKPWSIYALKALKNKIVTDEMVSGGELKEILIISDGTTSHRANFA</sequence>
<dbReference type="Pfam" id="PF07647">
    <property type="entry name" value="SAM_2"/>
    <property type="match status" value="1"/>
</dbReference>
<feature type="compositionally biased region" description="Polar residues" evidence="1">
    <location>
        <begin position="110"/>
        <end position="121"/>
    </location>
</feature>
<reference evidence="3 4" key="2">
    <citation type="submission" date="2018-11" db="EMBL/GenBank/DDBJ databases">
        <authorList>
            <consortium name="Pathogen Informatics"/>
        </authorList>
    </citation>
    <scope>NUCLEOTIDE SEQUENCE [LARGE SCALE GENOMIC DNA]</scope>
</reference>
<dbReference type="InterPro" id="IPR001660">
    <property type="entry name" value="SAM"/>
</dbReference>
<feature type="region of interest" description="Disordered" evidence="1">
    <location>
        <begin position="1"/>
        <end position="62"/>
    </location>
</feature>
<dbReference type="AlphaFoldDB" id="A0A0R3W9J4"/>
<evidence type="ECO:0000313" key="3">
    <source>
        <dbReference type="EMBL" id="VDK37917.1"/>
    </source>
</evidence>
<dbReference type="PANTHER" id="PTHR12247">
    <property type="entry name" value="POLYCOMB GROUP PROTEIN"/>
    <property type="match status" value="1"/>
</dbReference>
<evidence type="ECO:0000313" key="4">
    <source>
        <dbReference type="Proteomes" id="UP000282613"/>
    </source>
</evidence>
<feature type="compositionally biased region" description="Polar residues" evidence="1">
    <location>
        <begin position="47"/>
        <end position="62"/>
    </location>
</feature>
<dbReference type="WBParaSite" id="TASK_0000712701-mRNA-1">
    <property type="protein sequence ID" value="TASK_0000712701-mRNA-1"/>
    <property type="gene ID" value="TASK_0000712701"/>
</dbReference>
<evidence type="ECO:0000259" key="2">
    <source>
        <dbReference type="Pfam" id="PF07647"/>
    </source>
</evidence>
<dbReference type="STRING" id="60517.A0A0R3W9J4"/>
<dbReference type="InterPro" id="IPR013761">
    <property type="entry name" value="SAM/pointed_sf"/>
</dbReference>
<dbReference type="GO" id="GO:0003682">
    <property type="term" value="F:chromatin binding"/>
    <property type="evidence" value="ECO:0007669"/>
    <property type="project" value="TreeGrafter"/>
</dbReference>
<dbReference type="GO" id="GO:0045892">
    <property type="term" value="P:negative regulation of DNA-templated transcription"/>
    <property type="evidence" value="ECO:0007669"/>
    <property type="project" value="TreeGrafter"/>
</dbReference>
<feature type="domain" description="SAM" evidence="2">
    <location>
        <begin position="120"/>
        <end position="161"/>
    </location>
</feature>
<dbReference type="OrthoDB" id="2390104at2759"/>
<feature type="compositionally biased region" description="Basic and acidic residues" evidence="1">
    <location>
        <begin position="14"/>
        <end position="26"/>
    </location>
</feature>
<dbReference type="Gene3D" id="1.10.150.50">
    <property type="entry name" value="Transcription Factor, Ets-1"/>
    <property type="match status" value="1"/>
</dbReference>
<evidence type="ECO:0000256" key="1">
    <source>
        <dbReference type="SAM" id="MobiDB-lite"/>
    </source>
</evidence>
<proteinExistence type="predicted"/>
<organism evidence="5">
    <name type="scientific">Taenia asiatica</name>
    <name type="common">Asian tapeworm</name>
    <dbReference type="NCBI Taxonomy" id="60517"/>
    <lineage>
        <taxon>Eukaryota</taxon>
        <taxon>Metazoa</taxon>
        <taxon>Spiralia</taxon>
        <taxon>Lophotrochozoa</taxon>
        <taxon>Platyhelminthes</taxon>
        <taxon>Cestoda</taxon>
        <taxon>Eucestoda</taxon>
        <taxon>Cyclophyllidea</taxon>
        <taxon>Taeniidae</taxon>
        <taxon>Taenia</taxon>
    </lineage>
</organism>
<feature type="region of interest" description="Disordered" evidence="1">
    <location>
        <begin position="78"/>
        <end position="121"/>
    </location>
</feature>
<gene>
    <name evidence="3" type="ORF">TASK_LOCUS7128</name>
</gene>
<dbReference type="InterPro" id="IPR050548">
    <property type="entry name" value="PcG_chromatin_remod_factors"/>
</dbReference>
<dbReference type="SUPFAM" id="SSF47769">
    <property type="entry name" value="SAM/Pointed domain"/>
    <property type="match status" value="1"/>
</dbReference>
<dbReference type="Proteomes" id="UP000282613">
    <property type="component" value="Unassembled WGS sequence"/>
</dbReference>
<reference evidence="5" key="1">
    <citation type="submission" date="2017-02" db="UniProtKB">
        <authorList>
            <consortium name="WormBaseParasite"/>
        </authorList>
    </citation>
    <scope>IDENTIFICATION</scope>
</reference>
<evidence type="ECO:0000313" key="5">
    <source>
        <dbReference type="WBParaSite" id="TASK_0000712701-mRNA-1"/>
    </source>
</evidence>